<feature type="domain" description="NmrA-like" evidence="3">
    <location>
        <begin position="3"/>
        <end position="249"/>
    </location>
</feature>
<name>A0AAI9ZVL5_9PEZI</name>
<evidence type="ECO:0000313" key="5">
    <source>
        <dbReference type="Proteomes" id="UP001243989"/>
    </source>
</evidence>
<dbReference type="RefSeq" id="XP_060446410.1">
    <property type="nucleotide sequence ID" value="XM_060594574.1"/>
</dbReference>
<keyword evidence="2" id="KW-0560">Oxidoreductase</keyword>
<keyword evidence="5" id="KW-1185">Reference proteome</keyword>
<dbReference type="GO" id="GO:0016491">
    <property type="term" value="F:oxidoreductase activity"/>
    <property type="evidence" value="ECO:0007669"/>
    <property type="project" value="UniProtKB-KW"/>
</dbReference>
<keyword evidence="1" id="KW-0521">NADP</keyword>
<dbReference type="PANTHER" id="PTHR47706:SF9">
    <property type="entry name" value="NMRA-LIKE DOMAIN-CONTAINING PROTEIN-RELATED"/>
    <property type="match status" value="1"/>
</dbReference>
<evidence type="ECO:0000256" key="2">
    <source>
        <dbReference type="ARBA" id="ARBA00023002"/>
    </source>
</evidence>
<proteinExistence type="predicted"/>
<dbReference type="PANTHER" id="PTHR47706">
    <property type="entry name" value="NMRA-LIKE FAMILY PROTEIN"/>
    <property type="match status" value="1"/>
</dbReference>
<dbReference type="EMBL" id="JAHMHQ010000008">
    <property type="protein sequence ID" value="KAK1637803.1"/>
    <property type="molecule type" value="Genomic_DNA"/>
</dbReference>
<evidence type="ECO:0000256" key="1">
    <source>
        <dbReference type="ARBA" id="ARBA00022857"/>
    </source>
</evidence>
<sequence length="366" mass="41590">MFVHVAGVTGNIGQKLVDALHARGHQVRGLGRNPGKLTATRRAKLEDFILTSNHYDIEALDRGCKGADAVICAYGVLPTELQFDGQLLLLRAAERANIRRFVLSTWNNDWSRDPLGMHESYDPFIAFRRIAELSSPIKSIYIFTGVLAEVFWVFPDHPFGAVELNGYWDGRDKSMSFWGNGDKPMPWSTERDAAEFTAAIISRDDAEEGGCWNTVSGIHSVRELATVYERVKGKEVSFKIRGTDEDLKALAFEARKAATPRDFFQYMSYFVAAPHVALPVTAVRYRFPQADYPSCTVYRYDPHTDLPLRGIKPLSTIHVFHLLPRFVIYFYQFYTNNGTWDMAKIDNDELDVRATSLEDFLRDNNI</sequence>
<dbReference type="InterPro" id="IPR051609">
    <property type="entry name" value="NmrA/Isoflavone_reductase-like"/>
</dbReference>
<accession>A0AAI9ZVL5</accession>
<dbReference type="AlphaFoldDB" id="A0AAI9ZVL5"/>
<dbReference type="GeneID" id="85479436"/>
<dbReference type="InterPro" id="IPR008030">
    <property type="entry name" value="NmrA-like"/>
</dbReference>
<comment type="caution">
    <text evidence="4">The sequence shown here is derived from an EMBL/GenBank/DDBJ whole genome shotgun (WGS) entry which is preliminary data.</text>
</comment>
<reference evidence="4" key="1">
    <citation type="submission" date="2021-06" db="EMBL/GenBank/DDBJ databases">
        <title>Comparative genomics, transcriptomics and evolutionary studies reveal genomic signatures of adaptation to plant cell wall in hemibiotrophic fungi.</title>
        <authorList>
            <consortium name="DOE Joint Genome Institute"/>
            <person name="Baroncelli R."/>
            <person name="Diaz J.F."/>
            <person name="Benocci T."/>
            <person name="Peng M."/>
            <person name="Battaglia E."/>
            <person name="Haridas S."/>
            <person name="Andreopoulos W."/>
            <person name="Labutti K."/>
            <person name="Pangilinan J."/>
            <person name="Floch G.L."/>
            <person name="Makela M.R."/>
            <person name="Henrissat B."/>
            <person name="Grigoriev I.V."/>
            <person name="Crouch J.A."/>
            <person name="De Vries R.P."/>
            <person name="Sukno S.A."/>
            <person name="Thon M.R."/>
        </authorList>
    </citation>
    <scope>NUCLEOTIDE SEQUENCE</scope>
    <source>
        <strain evidence="4">CBS 102054</strain>
    </source>
</reference>
<evidence type="ECO:0000313" key="4">
    <source>
        <dbReference type="EMBL" id="KAK1637803.1"/>
    </source>
</evidence>
<dbReference type="SUPFAM" id="SSF51735">
    <property type="entry name" value="NAD(P)-binding Rossmann-fold domains"/>
    <property type="match status" value="1"/>
</dbReference>
<dbReference type="Gene3D" id="3.40.50.720">
    <property type="entry name" value="NAD(P)-binding Rossmann-like Domain"/>
    <property type="match status" value="1"/>
</dbReference>
<gene>
    <name evidence="4" type="ORF">BDP81DRAFT_471048</name>
</gene>
<organism evidence="4 5">
    <name type="scientific">Colletotrichum phormii</name>
    <dbReference type="NCBI Taxonomy" id="359342"/>
    <lineage>
        <taxon>Eukaryota</taxon>
        <taxon>Fungi</taxon>
        <taxon>Dikarya</taxon>
        <taxon>Ascomycota</taxon>
        <taxon>Pezizomycotina</taxon>
        <taxon>Sordariomycetes</taxon>
        <taxon>Hypocreomycetidae</taxon>
        <taxon>Glomerellales</taxon>
        <taxon>Glomerellaceae</taxon>
        <taxon>Colletotrichum</taxon>
        <taxon>Colletotrichum acutatum species complex</taxon>
    </lineage>
</organism>
<dbReference type="Pfam" id="PF05368">
    <property type="entry name" value="NmrA"/>
    <property type="match status" value="1"/>
</dbReference>
<evidence type="ECO:0000259" key="3">
    <source>
        <dbReference type="Pfam" id="PF05368"/>
    </source>
</evidence>
<protein>
    <submittedName>
        <fullName evidence="4">NAD(P)-binding protein</fullName>
    </submittedName>
</protein>
<dbReference type="InterPro" id="IPR036291">
    <property type="entry name" value="NAD(P)-bd_dom_sf"/>
</dbReference>
<dbReference type="Proteomes" id="UP001243989">
    <property type="component" value="Unassembled WGS sequence"/>
</dbReference>